<name>A0ABQ4FUV4_9ACTN</name>
<evidence type="ECO:0000313" key="3">
    <source>
        <dbReference type="EMBL" id="GIH38600.1"/>
    </source>
</evidence>
<gene>
    <name evidence="3" type="ORF">Mco01_16000</name>
</gene>
<evidence type="ECO:0000256" key="1">
    <source>
        <dbReference type="SAM" id="MobiDB-lite"/>
    </source>
</evidence>
<accession>A0ABQ4FUV4</accession>
<dbReference type="PANTHER" id="PTHR30383">
    <property type="entry name" value="THIOESTERASE 1/PROTEASE 1/LYSOPHOSPHOLIPASE L1"/>
    <property type="match status" value="1"/>
</dbReference>
<dbReference type="InterPro" id="IPR051532">
    <property type="entry name" value="Ester_Hydrolysis_Enzymes"/>
</dbReference>
<dbReference type="Gene3D" id="3.40.50.1110">
    <property type="entry name" value="SGNH hydrolase"/>
    <property type="match status" value="1"/>
</dbReference>
<protein>
    <recommendedName>
        <fullName evidence="2">SGNH hydrolase-type esterase domain-containing protein</fullName>
    </recommendedName>
</protein>
<feature type="compositionally biased region" description="Pro residues" evidence="1">
    <location>
        <begin position="41"/>
        <end position="55"/>
    </location>
</feature>
<dbReference type="EMBL" id="BOOC01000005">
    <property type="protein sequence ID" value="GIH38600.1"/>
    <property type="molecule type" value="Genomic_DNA"/>
</dbReference>
<comment type="caution">
    <text evidence="3">The sequence shown here is derived from an EMBL/GenBank/DDBJ whole genome shotgun (WGS) entry which is preliminary data.</text>
</comment>
<keyword evidence="4" id="KW-1185">Reference proteome</keyword>
<evidence type="ECO:0000259" key="2">
    <source>
        <dbReference type="Pfam" id="PF13472"/>
    </source>
</evidence>
<dbReference type="InterPro" id="IPR036514">
    <property type="entry name" value="SGNH_hydro_sf"/>
</dbReference>
<dbReference type="RefSeq" id="WP_204056233.1">
    <property type="nucleotide sequence ID" value="NZ_BAAAGP010000002.1"/>
</dbReference>
<feature type="region of interest" description="Disordered" evidence="1">
    <location>
        <begin position="32"/>
        <end position="62"/>
    </location>
</feature>
<feature type="domain" description="SGNH hydrolase-type esterase" evidence="2">
    <location>
        <begin position="72"/>
        <end position="277"/>
    </location>
</feature>
<dbReference type="PANTHER" id="PTHR30383:SF5">
    <property type="entry name" value="SGNH HYDROLASE-TYPE ESTERASE DOMAIN-CONTAINING PROTEIN"/>
    <property type="match status" value="1"/>
</dbReference>
<dbReference type="SUPFAM" id="SSF52266">
    <property type="entry name" value="SGNH hydrolase"/>
    <property type="match status" value="1"/>
</dbReference>
<reference evidence="3 4" key="1">
    <citation type="submission" date="2021-01" db="EMBL/GenBank/DDBJ databases">
        <title>Whole genome shotgun sequence of Microbispora corallina NBRC 16416.</title>
        <authorList>
            <person name="Komaki H."/>
            <person name="Tamura T."/>
        </authorList>
    </citation>
    <scope>NUCLEOTIDE SEQUENCE [LARGE SCALE GENOMIC DNA]</scope>
    <source>
        <strain evidence="3 4">NBRC 16416</strain>
    </source>
</reference>
<dbReference type="InterPro" id="IPR013830">
    <property type="entry name" value="SGNH_hydro"/>
</dbReference>
<sequence>MIALAGVALHASLPAGERTGIAPHMTVAHARRLPASRRPASPSPASPSPASPSPASPSRASSSSAAVRTVVALGDSVPAGSACDCTPFVSLVGQALAARQGTDVATDNLASGGLTTQGLLDQLDDDSARRTLVSADLTIITIGANDFDSGSVTDDDCGPGAGLACYRDDLTRLRTDMDAILARVRALQTRRGSRILVTGYWNVFVDGAVGRAEGDAYMANSDSLTRAVNDTIAASARAAGVRYVDLYTPFKGPGGTGDDTALLAGDGDHPAAAGHRLIARQILSALAVPQAR</sequence>
<evidence type="ECO:0000313" key="4">
    <source>
        <dbReference type="Proteomes" id="UP000603904"/>
    </source>
</evidence>
<dbReference type="Pfam" id="PF13472">
    <property type="entry name" value="Lipase_GDSL_2"/>
    <property type="match status" value="1"/>
</dbReference>
<dbReference type="CDD" id="cd00229">
    <property type="entry name" value="SGNH_hydrolase"/>
    <property type="match status" value="1"/>
</dbReference>
<proteinExistence type="predicted"/>
<dbReference type="Proteomes" id="UP000603904">
    <property type="component" value="Unassembled WGS sequence"/>
</dbReference>
<organism evidence="3 4">
    <name type="scientific">Microbispora corallina</name>
    <dbReference type="NCBI Taxonomy" id="83302"/>
    <lineage>
        <taxon>Bacteria</taxon>
        <taxon>Bacillati</taxon>
        <taxon>Actinomycetota</taxon>
        <taxon>Actinomycetes</taxon>
        <taxon>Streptosporangiales</taxon>
        <taxon>Streptosporangiaceae</taxon>
        <taxon>Microbispora</taxon>
    </lineage>
</organism>